<dbReference type="EMBL" id="KQ086647">
    <property type="protein sequence ID" value="KLO04206.1"/>
    <property type="molecule type" value="Genomic_DNA"/>
</dbReference>
<protein>
    <submittedName>
        <fullName evidence="1">Uncharacterized protein</fullName>
    </submittedName>
</protein>
<name>A0A0H2RH33_9AGAM</name>
<organism evidence="1 3">
    <name type="scientific">Schizopora paradoxa</name>
    <dbReference type="NCBI Taxonomy" id="27342"/>
    <lineage>
        <taxon>Eukaryota</taxon>
        <taxon>Fungi</taxon>
        <taxon>Dikarya</taxon>
        <taxon>Basidiomycota</taxon>
        <taxon>Agaricomycotina</taxon>
        <taxon>Agaricomycetes</taxon>
        <taxon>Hymenochaetales</taxon>
        <taxon>Schizoporaceae</taxon>
        <taxon>Schizopora</taxon>
    </lineage>
</organism>
<keyword evidence="3" id="KW-1185">Reference proteome</keyword>
<accession>A0A0H2RH33</accession>
<dbReference type="EMBL" id="KQ086042">
    <property type="protein sequence ID" value="KLO09867.1"/>
    <property type="molecule type" value="Genomic_DNA"/>
</dbReference>
<gene>
    <name evidence="2" type="ORF">SCHPADRAFT_907369</name>
    <name evidence="1" type="ORF">SCHPADRAFT_911765</name>
</gene>
<evidence type="ECO:0000313" key="2">
    <source>
        <dbReference type="EMBL" id="KLO09867.1"/>
    </source>
</evidence>
<evidence type="ECO:0000313" key="3">
    <source>
        <dbReference type="Proteomes" id="UP000053477"/>
    </source>
</evidence>
<dbReference type="Proteomes" id="UP000053477">
    <property type="component" value="Unassembled WGS sequence"/>
</dbReference>
<reference evidence="1 3" key="1">
    <citation type="submission" date="2015-04" db="EMBL/GenBank/DDBJ databases">
        <title>Complete genome sequence of Schizopora paradoxa KUC8140, a cosmopolitan wood degrader in East Asia.</title>
        <authorList>
            <consortium name="DOE Joint Genome Institute"/>
            <person name="Min B."/>
            <person name="Park H."/>
            <person name="Jang Y."/>
            <person name="Kim J.-J."/>
            <person name="Kim K.H."/>
            <person name="Pangilinan J."/>
            <person name="Lipzen A."/>
            <person name="Riley R."/>
            <person name="Grigoriev I.V."/>
            <person name="Spatafora J.W."/>
            <person name="Choi I.-G."/>
        </authorList>
    </citation>
    <scope>NUCLEOTIDE SEQUENCE [LARGE SCALE GENOMIC DNA]</scope>
    <source>
        <strain evidence="1 3">KUC8140</strain>
    </source>
</reference>
<proteinExistence type="predicted"/>
<dbReference type="AlphaFoldDB" id="A0A0H2RH33"/>
<sequence>MRRRSGTLRAAEHFQAHLLPLTPPTFETMVWERIVHLPGVMRGRSTVYIATRHIVVRRPLPRPLRSQLDLPKTSIPRLLPAICAHSDAMDVRTRAVSRGMGKRARWMPYELHSRPASILFDGVGTYRTLASDAAAA</sequence>
<evidence type="ECO:0000313" key="1">
    <source>
        <dbReference type="EMBL" id="KLO04206.1"/>
    </source>
</evidence>